<dbReference type="EMBL" id="HACG01004611">
    <property type="protein sequence ID" value="CEK51476.1"/>
    <property type="molecule type" value="Transcribed_RNA"/>
</dbReference>
<dbReference type="PROSITE" id="PS01186">
    <property type="entry name" value="EGF_2"/>
    <property type="match status" value="1"/>
</dbReference>
<feature type="domain" description="EGF-like" evidence="2 3">
    <location>
        <begin position="32"/>
        <end position="43"/>
    </location>
</feature>
<dbReference type="Pfam" id="PF07974">
    <property type="entry name" value="EGF_2"/>
    <property type="match status" value="1"/>
</dbReference>
<organism evidence="4">
    <name type="scientific">Arion vulgaris</name>
    <dbReference type="NCBI Taxonomy" id="1028688"/>
    <lineage>
        <taxon>Eukaryota</taxon>
        <taxon>Metazoa</taxon>
        <taxon>Spiralia</taxon>
        <taxon>Lophotrochozoa</taxon>
        <taxon>Mollusca</taxon>
        <taxon>Gastropoda</taxon>
        <taxon>Heterobranchia</taxon>
        <taxon>Euthyneura</taxon>
        <taxon>Panpulmonata</taxon>
        <taxon>Eupulmonata</taxon>
        <taxon>Stylommatophora</taxon>
        <taxon>Helicina</taxon>
        <taxon>Arionoidea</taxon>
        <taxon>Arionidae</taxon>
        <taxon>Arion</taxon>
    </lineage>
</organism>
<feature type="non-terminal residue" evidence="4">
    <location>
        <position position="1"/>
    </location>
</feature>
<gene>
    <name evidence="4" type="primary">ORF13521</name>
</gene>
<dbReference type="AlphaFoldDB" id="A0A0B6Y6Q0"/>
<name>A0A0B6Y6Q0_9EUPU</name>
<dbReference type="InterPro" id="IPR013111">
    <property type="entry name" value="EGF_extracell"/>
</dbReference>
<reference evidence="4" key="1">
    <citation type="submission" date="2014-12" db="EMBL/GenBank/DDBJ databases">
        <title>Insight into the proteome of Arion vulgaris.</title>
        <authorList>
            <person name="Aradska J."/>
            <person name="Bulat T."/>
            <person name="Smidak R."/>
            <person name="Sarate P."/>
            <person name="Gangsoo J."/>
            <person name="Sialana F."/>
            <person name="Bilban M."/>
            <person name="Lubec G."/>
        </authorList>
    </citation>
    <scope>NUCLEOTIDE SEQUENCE</scope>
    <source>
        <tissue evidence="4">Skin</tissue>
    </source>
</reference>
<evidence type="ECO:0000256" key="1">
    <source>
        <dbReference type="ARBA" id="ARBA00023157"/>
    </source>
</evidence>
<evidence type="ECO:0000313" key="4">
    <source>
        <dbReference type="EMBL" id="CEK51476.1"/>
    </source>
</evidence>
<dbReference type="SUPFAM" id="SSF57196">
    <property type="entry name" value="EGF/Laminin"/>
    <property type="match status" value="1"/>
</dbReference>
<dbReference type="PROSITE" id="PS00022">
    <property type="entry name" value="EGF_1"/>
    <property type="match status" value="1"/>
</dbReference>
<feature type="non-terminal residue" evidence="4">
    <location>
        <position position="66"/>
    </location>
</feature>
<dbReference type="Gene3D" id="2.10.25.10">
    <property type="entry name" value="Laminin"/>
    <property type="match status" value="1"/>
</dbReference>
<accession>A0A0B6Y6Q0</accession>
<evidence type="ECO:0000259" key="2">
    <source>
        <dbReference type="PROSITE" id="PS00022"/>
    </source>
</evidence>
<proteinExistence type="predicted"/>
<keyword evidence="1" id="KW-1015">Disulfide bond</keyword>
<protein>
    <recommendedName>
        <fullName evidence="2 3">EGF-like domain-containing protein</fullName>
    </recommendedName>
</protein>
<sequence length="66" mass="6940">NNTDGPNLPENVVSELCTQKCSDHGSCVHGICDCKFGWTGDTCQTSSTSAPIVLPSQEPCDILTSP</sequence>
<dbReference type="InterPro" id="IPR000742">
    <property type="entry name" value="EGF"/>
</dbReference>
<evidence type="ECO:0000259" key="3">
    <source>
        <dbReference type="PROSITE" id="PS01186"/>
    </source>
</evidence>